<dbReference type="GO" id="GO:0005524">
    <property type="term" value="F:ATP binding"/>
    <property type="evidence" value="ECO:0007669"/>
    <property type="project" value="UniProtKB-KW"/>
</dbReference>
<feature type="transmembrane region" description="Helical" evidence="1">
    <location>
        <begin position="391"/>
        <end position="410"/>
    </location>
</feature>
<keyword evidence="1" id="KW-0812">Transmembrane</keyword>
<evidence type="ECO:0000313" key="3">
    <source>
        <dbReference type="Proteomes" id="UP000015344"/>
    </source>
</evidence>
<feature type="transmembrane region" description="Helical" evidence="1">
    <location>
        <begin position="366"/>
        <end position="385"/>
    </location>
</feature>
<gene>
    <name evidence="2" type="ORF">PAALTS15_23233</name>
</gene>
<organism evidence="2 3">
    <name type="scientific">Paenibacillus alvei TS-15</name>
    <dbReference type="NCBI Taxonomy" id="1117108"/>
    <lineage>
        <taxon>Bacteria</taxon>
        <taxon>Bacillati</taxon>
        <taxon>Bacillota</taxon>
        <taxon>Bacilli</taxon>
        <taxon>Bacillales</taxon>
        <taxon>Paenibacillaceae</taxon>
        <taxon>Paenibacillus</taxon>
    </lineage>
</organism>
<name>S9SL90_PAEAL</name>
<proteinExistence type="predicted"/>
<protein>
    <submittedName>
        <fullName evidence="2">ABC transporter ATP-binding protein</fullName>
    </submittedName>
</protein>
<keyword evidence="1" id="KW-0472">Membrane</keyword>
<evidence type="ECO:0000313" key="2">
    <source>
        <dbReference type="EMBL" id="EPY04868.1"/>
    </source>
</evidence>
<dbReference type="eggNOG" id="COG0577">
    <property type="taxonomic scope" value="Bacteria"/>
</dbReference>
<dbReference type="AlphaFoldDB" id="S9SL90"/>
<dbReference type="PATRIC" id="fig|1117108.3.peg.4798"/>
<accession>S9SL90</accession>
<sequence length="425" mass="48373">MKIIRLLFKQSKILNLLNSVIAIVLFLFLVALAVNMQQASLEVGAMKHFKDKNIYQISDDLVNEIEGEFFKKKYNYDKLNEFASMLEQSTAFQYYKANWQPIDVLDFKGDKVFGAYYESGDTEHFKKDDRGYHFVKSIQISKSVIPINNVQLIQGRFFDEDEYVLQENSIPIVLGAEYSSIYKLGDEIKIEYYFKQFTGTVVGILQPSQKIVTTNRPELILDRYMIIPALSLPDAPSRLLKNATKYPIFFKASLLSRANGVILSELDPLAIRKVVGEIADKAGFDQFAIIGADGPIIQTLAQMTETNRMTLVFLSILLLLIAISALFVTLYMKTKKNVDTYKVLLISGAALEHVCKMLGFQFVMTYFIGSILPLLIILLLTNFSISILSVYILLVILFLIIIFTVSYVFAKKFFTKMDLVRELKG</sequence>
<evidence type="ECO:0000256" key="1">
    <source>
        <dbReference type="SAM" id="Phobius"/>
    </source>
</evidence>
<reference evidence="2 3" key="1">
    <citation type="submission" date="2013-05" db="EMBL/GenBank/DDBJ databases">
        <authorList>
            <person name="Strain E.A."/>
            <person name="Brown E."/>
            <person name="Allard M.W."/>
            <person name="Luo Y.L."/>
        </authorList>
    </citation>
    <scope>NUCLEOTIDE SEQUENCE [LARGE SCALE GENOMIC DNA]</scope>
    <source>
        <strain evidence="2 3">TS-15</strain>
    </source>
</reference>
<dbReference type="EMBL" id="ATMT01000076">
    <property type="protein sequence ID" value="EPY04868.1"/>
    <property type="molecule type" value="Genomic_DNA"/>
</dbReference>
<keyword evidence="2" id="KW-0547">Nucleotide-binding</keyword>
<dbReference type="Proteomes" id="UP000015344">
    <property type="component" value="Unassembled WGS sequence"/>
</dbReference>
<keyword evidence="2" id="KW-0067">ATP-binding</keyword>
<dbReference type="RefSeq" id="WP_021261853.1">
    <property type="nucleotide sequence ID" value="NZ_ATMT01000076.1"/>
</dbReference>
<feature type="transmembrane region" description="Helical" evidence="1">
    <location>
        <begin position="311"/>
        <end position="332"/>
    </location>
</feature>
<comment type="caution">
    <text evidence="2">The sequence shown here is derived from an EMBL/GenBank/DDBJ whole genome shotgun (WGS) entry which is preliminary data.</text>
</comment>
<keyword evidence="1" id="KW-1133">Transmembrane helix</keyword>
<feature type="transmembrane region" description="Helical" evidence="1">
    <location>
        <begin position="12"/>
        <end position="34"/>
    </location>
</feature>